<evidence type="ECO:0000313" key="6">
    <source>
        <dbReference type="Proteomes" id="UP000683925"/>
    </source>
</evidence>
<keyword evidence="3" id="KW-0677">Repeat</keyword>
<evidence type="ECO:0000256" key="2">
    <source>
        <dbReference type="ARBA" id="ARBA00022448"/>
    </source>
</evidence>
<dbReference type="InterPro" id="IPR034294">
    <property type="entry name" value="Aquaporin_transptr"/>
</dbReference>
<accession>A0A8S1TSG3</accession>
<keyword evidence="4" id="KW-1133">Transmembrane helix</keyword>
<comment type="subcellular location">
    <subcellularLocation>
        <location evidence="1">Endomembrane system</location>
        <topology evidence="1">Multi-pass membrane protein</topology>
    </subcellularLocation>
</comment>
<dbReference type="PANTHER" id="PTHR45665:SF9">
    <property type="entry name" value="AQUAPORIN-8"/>
    <property type="match status" value="1"/>
</dbReference>
<dbReference type="GO" id="GO:0016020">
    <property type="term" value="C:membrane"/>
    <property type="evidence" value="ECO:0007669"/>
    <property type="project" value="InterPro"/>
</dbReference>
<reference evidence="5" key="1">
    <citation type="submission" date="2021-01" db="EMBL/GenBank/DDBJ databases">
        <authorList>
            <consortium name="Genoscope - CEA"/>
            <person name="William W."/>
        </authorList>
    </citation>
    <scope>NUCLEOTIDE SEQUENCE</scope>
</reference>
<protein>
    <recommendedName>
        <fullName evidence="7">Aquaporin</fullName>
    </recommendedName>
</protein>
<keyword evidence="6" id="KW-1185">Reference proteome</keyword>
<organism evidence="5 6">
    <name type="scientific">Paramecium octaurelia</name>
    <dbReference type="NCBI Taxonomy" id="43137"/>
    <lineage>
        <taxon>Eukaryota</taxon>
        <taxon>Sar</taxon>
        <taxon>Alveolata</taxon>
        <taxon>Ciliophora</taxon>
        <taxon>Intramacronucleata</taxon>
        <taxon>Oligohymenophorea</taxon>
        <taxon>Peniculida</taxon>
        <taxon>Parameciidae</taxon>
        <taxon>Paramecium</taxon>
    </lineage>
</organism>
<dbReference type="Proteomes" id="UP000683925">
    <property type="component" value="Unassembled WGS sequence"/>
</dbReference>
<evidence type="ECO:0008006" key="7">
    <source>
        <dbReference type="Google" id="ProtNLM"/>
    </source>
</evidence>
<dbReference type="GO" id="GO:0015250">
    <property type="term" value="F:water channel activity"/>
    <property type="evidence" value="ECO:0007669"/>
    <property type="project" value="TreeGrafter"/>
</dbReference>
<dbReference type="PANTHER" id="PTHR45665">
    <property type="entry name" value="AQUAPORIN-8"/>
    <property type="match status" value="1"/>
</dbReference>
<feature type="transmembrane region" description="Helical" evidence="4">
    <location>
        <begin position="105"/>
        <end position="127"/>
    </location>
</feature>
<dbReference type="OrthoDB" id="282911at2759"/>
<evidence type="ECO:0000256" key="1">
    <source>
        <dbReference type="ARBA" id="ARBA00004127"/>
    </source>
</evidence>
<dbReference type="EMBL" id="CAJJDP010000028">
    <property type="protein sequence ID" value="CAD8153909.1"/>
    <property type="molecule type" value="Genomic_DNA"/>
</dbReference>
<feature type="transmembrane region" description="Helical" evidence="4">
    <location>
        <begin position="229"/>
        <end position="251"/>
    </location>
</feature>
<feature type="transmembrane region" description="Helical" evidence="4">
    <location>
        <begin position="44"/>
        <end position="63"/>
    </location>
</feature>
<dbReference type="InterPro" id="IPR000425">
    <property type="entry name" value="MIP"/>
</dbReference>
<dbReference type="AlphaFoldDB" id="A0A8S1TSG3"/>
<dbReference type="OMA" id="WIYTGLP"/>
<name>A0A8S1TSG3_PAROT</name>
<sequence>MEEQQQQNYSDLVNQEIQQQNKPIKWEVEGKMPQTRVGQMKKEAVYIFWFEFLGTFMLTFSIYASNNNLFVFSCAYGMLILVAQNQKCSFNPAITTVLSANDKGLWVSVAIASQFGGAFLASMLGFFCFKNYVNDVPYLSQTTFEEYFAVIIGEVLGSLILTAGFLFQYDDLMDFTSDRLEHSIIISGLYGVGRTLSYVAKSSLNPAIAMGLVFFECCKDGHWARFWNLWIYAGLPFVGAFISLTLIRILYKDCYEKQIKAGLKQ</sequence>
<gene>
    <name evidence="5" type="ORF">POCTA_138.1.T0280263</name>
</gene>
<feature type="transmembrane region" description="Helical" evidence="4">
    <location>
        <begin position="147"/>
        <end position="168"/>
    </location>
</feature>
<keyword evidence="2" id="KW-0813">Transport</keyword>
<evidence type="ECO:0000313" key="5">
    <source>
        <dbReference type="EMBL" id="CAD8153909.1"/>
    </source>
</evidence>
<evidence type="ECO:0000256" key="3">
    <source>
        <dbReference type="ARBA" id="ARBA00022737"/>
    </source>
</evidence>
<dbReference type="GO" id="GO:0012505">
    <property type="term" value="C:endomembrane system"/>
    <property type="evidence" value="ECO:0007669"/>
    <property type="project" value="UniProtKB-SubCell"/>
</dbReference>
<proteinExistence type="predicted"/>
<comment type="caution">
    <text evidence="5">The sequence shown here is derived from an EMBL/GenBank/DDBJ whole genome shotgun (WGS) entry which is preliminary data.</text>
</comment>
<keyword evidence="4" id="KW-0812">Transmembrane</keyword>
<dbReference type="Pfam" id="PF00230">
    <property type="entry name" value="MIP"/>
    <property type="match status" value="1"/>
</dbReference>
<keyword evidence="4" id="KW-0472">Membrane</keyword>
<evidence type="ECO:0000256" key="4">
    <source>
        <dbReference type="SAM" id="Phobius"/>
    </source>
</evidence>